<dbReference type="PANTHER" id="PTHR11552:SF147">
    <property type="entry name" value="CHOLINE DEHYDROGENASE, MITOCHONDRIAL"/>
    <property type="match status" value="1"/>
</dbReference>
<comment type="similarity">
    <text evidence="1">Belongs to the GMC oxidoreductase family.</text>
</comment>
<dbReference type="EMBL" id="JAWLLD010000006">
    <property type="protein sequence ID" value="MDV7012194.1"/>
    <property type="molecule type" value="Genomic_DNA"/>
</dbReference>
<feature type="non-terminal residue" evidence="2">
    <location>
        <position position="53"/>
    </location>
</feature>
<reference evidence="2" key="1">
    <citation type="submission" date="2023-10" db="EMBL/GenBank/DDBJ databases">
        <title>Characterization and genome sequence of Mycobacterium intracellulare ABSURDO, a novel pathogenic isolate with three colony morphotypes that vary in growth and acid-fastness.</title>
        <authorList>
            <person name="Jude B.A."/>
            <person name="Robinson R.T."/>
        </authorList>
    </citation>
    <scope>NUCLEOTIDE SEQUENCE</scope>
    <source>
        <strain evidence="2">ABSURDO Component B</strain>
    </source>
</reference>
<dbReference type="PANTHER" id="PTHR11552">
    <property type="entry name" value="GLUCOSE-METHANOL-CHOLINE GMC OXIDOREDUCTASE"/>
    <property type="match status" value="1"/>
</dbReference>
<gene>
    <name evidence="2" type="ORF">R4F53_07790</name>
</gene>
<protein>
    <submittedName>
        <fullName evidence="2">GMC family oxidoreductase N-terminal domain-containing protein</fullName>
    </submittedName>
</protein>
<sequence>MTSSRFATATLKPRYDFIVCGAGSAGSVVARRLAENPDASVLLVEAGGGDTAT</sequence>
<evidence type="ECO:0000313" key="3">
    <source>
        <dbReference type="Proteomes" id="UP001187143"/>
    </source>
</evidence>
<evidence type="ECO:0000256" key="1">
    <source>
        <dbReference type="ARBA" id="ARBA00010790"/>
    </source>
</evidence>
<dbReference type="GO" id="GO:0050660">
    <property type="term" value="F:flavin adenine dinucleotide binding"/>
    <property type="evidence" value="ECO:0007669"/>
    <property type="project" value="InterPro"/>
</dbReference>
<dbReference type="Gene3D" id="3.50.50.60">
    <property type="entry name" value="FAD/NAD(P)-binding domain"/>
    <property type="match status" value="1"/>
</dbReference>
<name>A0AAE4UCX4_MYCIT</name>
<dbReference type="InterPro" id="IPR036188">
    <property type="entry name" value="FAD/NAD-bd_sf"/>
</dbReference>
<dbReference type="Proteomes" id="UP001187143">
    <property type="component" value="Unassembled WGS sequence"/>
</dbReference>
<dbReference type="GO" id="GO:0016491">
    <property type="term" value="F:oxidoreductase activity"/>
    <property type="evidence" value="ECO:0007669"/>
    <property type="project" value="TreeGrafter"/>
</dbReference>
<dbReference type="RefSeq" id="WP_225326018.1">
    <property type="nucleotide sequence ID" value="NZ_JAEKMV010000144.1"/>
</dbReference>
<dbReference type="InterPro" id="IPR012132">
    <property type="entry name" value="GMC_OxRdtase"/>
</dbReference>
<evidence type="ECO:0000313" key="2">
    <source>
        <dbReference type="EMBL" id="MDV7012194.1"/>
    </source>
</evidence>
<accession>A0AAE4UCX4</accession>
<proteinExistence type="inferred from homology"/>
<organism evidence="2 3">
    <name type="scientific">Mycobacterium intracellulare</name>
    <dbReference type="NCBI Taxonomy" id="1767"/>
    <lineage>
        <taxon>Bacteria</taxon>
        <taxon>Bacillati</taxon>
        <taxon>Actinomycetota</taxon>
        <taxon>Actinomycetes</taxon>
        <taxon>Mycobacteriales</taxon>
        <taxon>Mycobacteriaceae</taxon>
        <taxon>Mycobacterium</taxon>
        <taxon>Mycobacterium avium complex (MAC)</taxon>
    </lineage>
</organism>
<comment type="caution">
    <text evidence="2">The sequence shown here is derived from an EMBL/GenBank/DDBJ whole genome shotgun (WGS) entry which is preliminary data.</text>
</comment>
<dbReference type="SUPFAM" id="SSF51905">
    <property type="entry name" value="FAD/NAD(P)-binding domain"/>
    <property type="match status" value="1"/>
</dbReference>
<dbReference type="AlphaFoldDB" id="A0AAE4UCX4"/>